<accession>T0Z616</accession>
<organism evidence="2">
    <name type="scientific">mine drainage metagenome</name>
    <dbReference type="NCBI Taxonomy" id="410659"/>
    <lineage>
        <taxon>unclassified sequences</taxon>
        <taxon>metagenomes</taxon>
        <taxon>ecological metagenomes</taxon>
    </lineage>
</organism>
<protein>
    <submittedName>
        <fullName evidence="2">N-acetyl-ornithine/N-acetyl-lysine deacetylase</fullName>
    </submittedName>
</protein>
<feature type="region of interest" description="Disordered" evidence="1">
    <location>
        <begin position="1"/>
        <end position="20"/>
    </location>
</feature>
<dbReference type="AlphaFoldDB" id="T0Z616"/>
<dbReference type="Gene3D" id="3.30.70.360">
    <property type="match status" value="1"/>
</dbReference>
<gene>
    <name evidence="2" type="ORF">B1B_15297</name>
</gene>
<dbReference type="EMBL" id="AUZY01010170">
    <property type="protein sequence ID" value="EQD39577.1"/>
    <property type="molecule type" value="Genomic_DNA"/>
</dbReference>
<proteinExistence type="predicted"/>
<feature type="non-terminal residue" evidence="2">
    <location>
        <position position="1"/>
    </location>
</feature>
<evidence type="ECO:0000313" key="2">
    <source>
        <dbReference type="EMBL" id="EQD39577.1"/>
    </source>
</evidence>
<reference evidence="2" key="2">
    <citation type="journal article" date="2014" name="ISME J.">
        <title>Microbial stratification in low pH oxic and suboxic macroscopic growths along an acid mine drainage.</title>
        <authorList>
            <person name="Mendez-Garcia C."/>
            <person name="Mesa V."/>
            <person name="Sprenger R.R."/>
            <person name="Richter M."/>
            <person name="Diez M.S."/>
            <person name="Solano J."/>
            <person name="Bargiela R."/>
            <person name="Golyshina O.V."/>
            <person name="Manteca A."/>
            <person name="Ramos J.L."/>
            <person name="Gallego J.R."/>
            <person name="Llorente I."/>
            <person name="Martins Dos Santos V.A."/>
            <person name="Jensen O.N."/>
            <person name="Pelaez A.I."/>
            <person name="Sanchez J."/>
            <person name="Ferrer M."/>
        </authorList>
    </citation>
    <scope>NUCLEOTIDE SEQUENCE</scope>
</reference>
<evidence type="ECO:0000256" key="1">
    <source>
        <dbReference type="SAM" id="MobiDB-lite"/>
    </source>
</evidence>
<name>T0Z616_9ZZZZ</name>
<comment type="caution">
    <text evidence="2">The sequence shown here is derived from an EMBL/GenBank/DDBJ whole genome shotgun (WGS) entry which is preliminary data.</text>
</comment>
<dbReference type="Gene3D" id="3.40.630.10">
    <property type="entry name" value="Zn peptidases"/>
    <property type="match status" value="1"/>
</dbReference>
<dbReference type="SUPFAM" id="SSF53187">
    <property type="entry name" value="Zn-dependent exopeptidases"/>
    <property type="match status" value="1"/>
</dbReference>
<sequence>RVAQISAPRRHGSAPDPTATERAIDYLRRFEAAVGPRRLTGFRTTTWKLLGLRSDPRQDIDSVRVDLDLRLPPGVRSEEIVARIPPLPEGGRWEPDLGIEAWETPRASAVVRALEHGIRSAGGVPTLWRKGGTSDVNLVAPRWGVPAAVYGPGDPHLDHTDEESVDRPELERSVAVLRAARPRLAAELGTAGAHSS</sequence>
<reference evidence="2" key="1">
    <citation type="submission" date="2013-08" db="EMBL/GenBank/DDBJ databases">
        <authorList>
            <person name="Mendez C."/>
            <person name="Richter M."/>
            <person name="Ferrer M."/>
            <person name="Sanchez J."/>
        </authorList>
    </citation>
    <scope>NUCLEOTIDE SEQUENCE</scope>
</reference>